<dbReference type="EMBL" id="LM676433">
    <property type="protein sequence ID" value="CEP27259.1"/>
    <property type="molecule type" value="Genomic_DNA"/>
</dbReference>
<sequence>MVLLAIVNLAAAVLLIAMGVLGQRHALPRNGWAGIRTATTMTNDDTWDAAHVAAAPAFVIGGLVQLLLAATALVLAGNDDLNGAGVAIVFTVVWLVTLTAAVAMAAVVGVRASKAVLVRQQQQLVAVGAHGHSASASDEVLGAEPPGEWISRDPARTVAAIVMALVPAALMMVLRSSVFADLPAKVPQHWGLSGPPDAWVSSNTAFWLGFVAACVLGVAAISVLLVARTARARRGYYSLFTIMAFIASGGWLASALYGIGIAIGGWQSGLIIAAAAVLGLVARYIVPDA</sequence>
<feature type="transmembrane region" description="Helical" evidence="1">
    <location>
        <begin position="6"/>
        <end position="27"/>
    </location>
</feature>
<evidence type="ECO:0000259" key="2">
    <source>
        <dbReference type="Pfam" id="PF07853"/>
    </source>
</evidence>
<feature type="domain" description="DUF1648" evidence="2">
    <location>
        <begin position="178"/>
        <end position="210"/>
    </location>
</feature>
<feature type="transmembrane region" description="Helical" evidence="1">
    <location>
        <begin position="205"/>
        <end position="227"/>
    </location>
</feature>
<proteinExistence type="predicted"/>
<dbReference type="KEGG" id="pfre:RM25_0123"/>
<protein>
    <recommendedName>
        <fullName evidence="2">DUF1648 domain-containing protein</fullName>
    </recommendedName>
</protein>
<feature type="transmembrane region" description="Helical" evidence="1">
    <location>
        <begin position="269"/>
        <end position="286"/>
    </location>
</feature>
<keyword evidence="1" id="KW-1133">Transmembrane helix</keyword>
<dbReference type="PATRIC" id="fig|66712.6.peg.128"/>
<feature type="transmembrane region" description="Helical" evidence="1">
    <location>
        <begin position="87"/>
        <end position="110"/>
    </location>
</feature>
<dbReference type="AlphaFoldDB" id="A0A068VU69"/>
<dbReference type="Pfam" id="PF13630">
    <property type="entry name" value="SdpI"/>
    <property type="match status" value="1"/>
</dbReference>
<reference evidence="3" key="1">
    <citation type="submission" date="2014-08" db="EMBL/GenBank/DDBJ databases">
        <authorList>
            <person name="Falentin Helene"/>
        </authorList>
    </citation>
    <scope>NUCLEOTIDE SEQUENCE</scope>
</reference>
<evidence type="ECO:0000256" key="1">
    <source>
        <dbReference type="SAM" id="Phobius"/>
    </source>
</evidence>
<name>A0A068VU69_PROFF</name>
<keyword evidence="1" id="KW-0472">Membrane</keyword>
<feature type="transmembrane region" description="Helical" evidence="1">
    <location>
        <begin position="48"/>
        <end position="75"/>
    </location>
</feature>
<feature type="transmembrane region" description="Helical" evidence="1">
    <location>
        <begin position="158"/>
        <end position="180"/>
    </location>
</feature>
<feature type="transmembrane region" description="Helical" evidence="1">
    <location>
        <begin position="239"/>
        <end position="263"/>
    </location>
</feature>
<dbReference type="InterPro" id="IPR025962">
    <property type="entry name" value="SdpI/YhfL"/>
</dbReference>
<accession>A0A068VU69</accession>
<dbReference type="Pfam" id="PF07853">
    <property type="entry name" value="DUF1648"/>
    <property type="match status" value="1"/>
</dbReference>
<evidence type="ECO:0000313" key="3">
    <source>
        <dbReference type="EMBL" id="CEP27259.1"/>
    </source>
</evidence>
<organism evidence="3">
    <name type="scientific">Propionibacterium freudenreichii subsp. freudenreichii</name>
    <dbReference type="NCBI Taxonomy" id="66712"/>
    <lineage>
        <taxon>Bacteria</taxon>
        <taxon>Bacillati</taxon>
        <taxon>Actinomycetota</taxon>
        <taxon>Actinomycetes</taxon>
        <taxon>Propionibacteriales</taxon>
        <taxon>Propionibacteriaceae</taxon>
        <taxon>Propionibacterium</taxon>
    </lineage>
</organism>
<gene>
    <name evidence="3" type="ORF">PFCIRM138_00540</name>
</gene>
<dbReference type="InterPro" id="IPR012867">
    <property type="entry name" value="DUF1648"/>
</dbReference>
<keyword evidence="1" id="KW-0812">Transmembrane</keyword>